<keyword evidence="1" id="KW-1133">Transmembrane helix</keyword>
<comment type="caution">
    <text evidence="2">The sequence shown here is derived from an EMBL/GenBank/DDBJ whole genome shotgun (WGS) entry which is preliminary data.</text>
</comment>
<dbReference type="Proteomes" id="UP000499080">
    <property type="component" value="Unassembled WGS sequence"/>
</dbReference>
<keyword evidence="3" id="KW-1185">Reference proteome</keyword>
<dbReference type="AlphaFoldDB" id="A0A4Y2FWB2"/>
<dbReference type="OrthoDB" id="6433575at2759"/>
<keyword evidence="1" id="KW-0812">Transmembrane</keyword>
<feature type="transmembrane region" description="Helical" evidence="1">
    <location>
        <begin position="160"/>
        <end position="177"/>
    </location>
</feature>
<gene>
    <name evidence="2" type="ORF">AVEN_272239_1</name>
</gene>
<reference evidence="2 3" key="1">
    <citation type="journal article" date="2019" name="Sci. Rep.">
        <title>Orb-weaving spider Araneus ventricosus genome elucidates the spidroin gene catalogue.</title>
        <authorList>
            <person name="Kono N."/>
            <person name="Nakamura H."/>
            <person name="Ohtoshi R."/>
            <person name="Moran D.A.P."/>
            <person name="Shinohara A."/>
            <person name="Yoshida Y."/>
            <person name="Fujiwara M."/>
            <person name="Mori M."/>
            <person name="Tomita M."/>
            <person name="Arakawa K."/>
        </authorList>
    </citation>
    <scope>NUCLEOTIDE SEQUENCE [LARGE SCALE GENOMIC DNA]</scope>
</reference>
<accession>A0A4Y2FWB2</accession>
<evidence type="ECO:0000256" key="1">
    <source>
        <dbReference type="SAM" id="Phobius"/>
    </source>
</evidence>
<name>A0A4Y2FWB2_ARAVE</name>
<sequence>MSDNCLCLLNNDEKTYFHEPTRTFHSLDLAICSPELLSLLNFSVGSDLYNSDPFPLIVSHADSGGATLCPPRFLFQRAEWTVFSQLADITETLVSTEDISEAVQLIVNAITNAANNTIPKTFPRLRKVLKLWWNAACRDSLRRENILWNRFRRYPTTENLVALSLVAFFISLLFAVFKNSFSSTDILINF</sequence>
<proteinExistence type="predicted"/>
<organism evidence="2 3">
    <name type="scientific">Araneus ventricosus</name>
    <name type="common">Orbweaver spider</name>
    <name type="synonym">Epeira ventricosa</name>
    <dbReference type="NCBI Taxonomy" id="182803"/>
    <lineage>
        <taxon>Eukaryota</taxon>
        <taxon>Metazoa</taxon>
        <taxon>Ecdysozoa</taxon>
        <taxon>Arthropoda</taxon>
        <taxon>Chelicerata</taxon>
        <taxon>Arachnida</taxon>
        <taxon>Araneae</taxon>
        <taxon>Araneomorphae</taxon>
        <taxon>Entelegynae</taxon>
        <taxon>Araneoidea</taxon>
        <taxon>Araneidae</taxon>
        <taxon>Araneus</taxon>
    </lineage>
</organism>
<keyword evidence="1" id="KW-0472">Membrane</keyword>
<dbReference type="EMBL" id="BGPR01001114">
    <property type="protein sequence ID" value="GBM45822.1"/>
    <property type="molecule type" value="Genomic_DNA"/>
</dbReference>
<protein>
    <submittedName>
        <fullName evidence="2">Uncharacterized protein</fullName>
    </submittedName>
</protein>
<evidence type="ECO:0000313" key="2">
    <source>
        <dbReference type="EMBL" id="GBM45822.1"/>
    </source>
</evidence>
<evidence type="ECO:0000313" key="3">
    <source>
        <dbReference type="Proteomes" id="UP000499080"/>
    </source>
</evidence>